<dbReference type="Ensembl" id="ENSMMOT00000022736.1">
    <property type="protein sequence ID" value="ENSMMOP00000022367.1"/>
    <property type="gene ID" value="ENSMMOG00000016996.1"/>
</dbReference>
<dbReference type="PANTHER" id="PTHR24369">
    <property type="entry name" value="ANTIGEN BSP, PUTATIVE-RELATED"/>
    <property type="match status" value="1"/>
</dbReference>
<sequence>MWRILLLLVLGCWITCTTFITQLCPHRCICYEHADLVDCRGHGFKYVPRGIPHGTWLLELGGNNLSHIGMRAFIGLWSLHKLDLSYNQLQSVGPGVFRGLSRLRQLYLHNNRLTVVQQGSLDMLGTWSLCSDL</sequence>
<dbReference type="PROSITE" id="PS51450">
    <property type="entry name" value="LRR"/>
    <property type="match status" value="1"/>
</dbReference>
<dbReference type="PANTHER" id="PTHR24369:SF210">
    <property type="entry name" value="CHAOPTIN-RELATED"/>
    <property type="match status" value="1"/>
</dbReference>
<dbReference type="InterPro" id="IPR000372">
    <property type="entry name" value="LRRNT"/>
</dbReference>
<keyword evidence="2 4" id="KW-0732">Signal</keyword>
<dbReference type="GO" id="GO:0005886">
    <property type="term" value="C:plasma membrane"/>
    <property type="evidence" value="ECO:0007669"/>
    <property type="project" value="TreeGrafter"/>
</dbReference>
<feature type="domain" description="LRRNT" evidence="5">
    <location>
        <begin position="23"/>
        <end position="57"/>
    </location>
</feature>
<name>A0A3Q4BNR7_MOLML</name>
<keyword evidence="7" id="KW-1185">Reference proteome</keyword>
<evidence type="ECO:0000313" key="7">
    <source>
        <dbReference type="Proteomes" id="UP000261620"/>
    </source>
</evidence>
<keyword evidence="3" id="KW-0677">Repeat</keyword>
<proteinExistence type="predicted"/>
<feature type="signal peptide" evidence="4">
    <location>
        <begin position="1"/>
        <end position="18"/>
    </location>
</feature>
<dbReference type="InterPro" id="IPR001611">
    <property type="entry name" value="Leu-rich_rpt"/>
</dbReference>
<evidence type="ECO:0000256" key="1">
    <source>
        <dbReference type="ARBA" id="ARBA00022614"/>
    </source>
</evidence>
<dbReference type="SMART" id="SM00013">
    <property type="entry name" value="LRRNT"/>
    <property type="match status" value="1"/>
</dbReference>
<protein>
    <recommendedName>
        <fullName evidence="5">LRRNT domain-containing protein</fullName>
    </recommendedName>
</protein>
<evidence type="ECO:0000256" key="3">
    <source>
        <dbReference type="ARBA" id="ARBA00022737"/>
    </source>
</evidence>
<evidence type="ECO:0000259" key="5">
    <source>
        <dbReference type="SMART" id="SM00013"/>
    </source>
</evidence>
<organism evidence="6 7">
    <name type="scientific">Mola mola</name>
    <name type="common">Ocean sunfish</name>
    <name type="synonym">Tetraodon mola</name>
    <dbReference type="NCBI Taxonomy" id="94237"/>
    <lineage>
        <taxon>Eukaryota</taxon>
        <taxon>Metazoa</taxon>
        <taxon>Chordata</taxon>
        <taxon>Craniata</taxon>
        <taxon>Vertebrata</taxon>
        <taxon>Euteleostomi</taxon>
        <taxon>Actinopterygii</taxon>
        <taxon>Neopterygii</taxon>
        <taxon>Teleostei</taxon>
        <taxon>Neoteleostei</taxon>
        <taxon>Acanthomorphata</taxon>
        <taxon>Eupercaria</taxon>
        <taxon>Tetraodontiformes</taxon>
        <taxon>Molidae</taxon>
        <taxon>Mola</taxon>
    </lineage>
</organism>
<dbReference type="AlphaFoldDB" id="A0A3Q4BNR7"/>
<keyword evidence="1" id="KW-0433">Leucine-rich repeat</keyword>
<dbReference type="Gene3D" id="3.80.10.10">
    <property type="entry name" value="Ribonuclease Inhibitor"/>
    <property type="match status" value="1"/>
</dbReference>
<evidence type="ECO:0000313" key="6">
    <source>
        <dbReference type="Ensembl" id="ENSMMOP00000022367.1"/>
    </source>
</evidence>
<dbReference type="SUPFAM" id="SSF52058">
    <property type="entry name" value="L domain-like"/>
    <property type="match status" value="1"/>
</dbReference>
<dbReference type="OMA" id="CSCYRGT"/>
<dbReference type="Pfam" id="PF13855">
    <property type="entry name" value="LRR_8"/>
    <property type="match status" value="1"/>
</dbReference>
<dbReference type="Proteomes" id="UP000261620">
    <property type="component" value="Unplaced"/>
</dbReference>
<dbReference type="STRING" id="94237.ENSMMOP00000022367"/>
<dbReference type="InterPro" id="IPR032675">
    <property type="entry name" value="LRR_dom_sf"/>
</dbReference>
<dbReference type="InterPro" id="IPR003591">
    <property type="entry name" value="Leu-rich_rpt_typical-subtyp"/>
</dbReference>
<dbReference type="InterPro" id="IPR050541">
    <property type="entry name" value="LRR_TM_domain-containing"/>
</dbReference>
<dbReference type="SMART" id="SM00369">
    <property type="entry name" value="LRR_TYP"/>
    <property type="match status" value="2"/>
</dbReference>
<reference evidence="6" key="1">
    <citation type="submission" date="2025-08" db="UniProtKB">
        <authorList>
            <consortium name="Ensembl"/>
        </authorList>
    </citation>
    <scope>IDENTIFICATION</scope>
</reference>
<evidence type="ECO:0000256" key="2">
    <source>
        <dbReference type="ARBA" id="ARBA00022729"/>
    </source>
</evidence>
<evidence type="ECO:0000256" key="4">
    <source>
        <dbReference type="SAM" id="SignalP"/>
    </source>
</evidence>
<reference evidence="6" key="2">
    <citation type="submission" date="2025-09" db="UniProtKB">
        <authorList>
            <consortium name="Ensembl"/>
        </authorList>
    </citation>
    <scope>IDENTIFICATION</scope>
</reference>
<feature type="chain" id="PRO_5045116407" description="LRRNT domain-containing protein" evidence="4">
    <location>
        <begin position="19"/>
        <end position="133"/>
    </location>
</feature>
<accession>A0A3Q4BNR7</accession>